<proteinExistence type="inferred from homology"/>
<reference evidence="17" key="1">
    <citation type="submission" date="2021-01" db="EMBL/GenBank/DDBJ databases">
        <authorList>
            <consortium name="Genoscope - CEA"/>
            <person name="William W."/>
        </authorList>
    </citation>
    <scope>NUCLEOTIDE SEQUENCE</scope>
</reference>
<evidence type="ECO:0000313" key="17">
    <source>
        <dbReference type="EMBL" id="CAD8049344.1"/>
    </source>
</evidence>
<keyword evidence="10 15" id="KW-0472">Membrane</keyword>
<evidence type="ECO:0000256" key="6">
    <source>
        <dbReference type="ARBA" id="ARBA00022753"/>
    </source>
</evidence>
<evidence type="ECO:0000256" key="10">
    <source>
        <dbReference type="ARBA" id="ARBA00023136"/>
    </source>
</evidence>
<feature type="transmembrane region" description="Helical" evidence="15">
    <location>
        <begin position="346"/>
        <end position="365"/>
    </location>
</feature>
<dbReference type="GO" id="GO:0046872">
    <property type="term" value="F:metal ion binding"/>
    <property type="evidence" value="ECO:0007669"/>
    <property type="project" value="UniProtKB-KW"/>
</dbReference>
<comment type="caution">
    <text evidence="17">The sequence shown here is derived from an EMBL/GenBank/DDBJ whole genome shotgun (WGS) entry which is preliminary data.</text>
</comment>
<dbReference type="GO" id="GO:0005765">
    <property type="term" value="C:lysosomal membrane"/>
    <property type="evidence" value="ECO:0007669"/>
    <property type="project" value="UniProtKB-SubCell"/>
</dbReference>
<dbReference type="PANTHER" id="PTHR22950">
    <property type="entry name" value="AMINO ACID TRANSPORTER"/>
    <property type="match status" value="1"/>
</dbReference>
<evidence type="ECO:0000256" key="9">
    <source>
        <dbReference type="ARBA" id="ARBA00023053"/>
    </source>
</evidence>
<keyword evidence="6" id="KW-0967">Endosome</keyword>
<evidence type="ECO:0000256" key="4">
    <source>
        <dbReference type="ARBA" id="ARBA00022692"/>
    </source>
</evidence>
<gene>
    <name evidence="17" type="ORF">PSON_ATCC_30995.1.T0040046</name>
</gene>
<evidence type="ECO:0000256" key="11">
    <source>
        <dbReference type="ARBA" id="ARBA00023157"/>
    </source>
</evidence>
<evidence type="ECO:0000256" key="5">
    <source>
        <dbReference type="ARBA" id="ARBA00022723"/>
    </source>
</evidence>
<keyword evidence="18" id="KW-1185">Reference proteome</keyword>
<dbReference type="EMBL" id="CAJJDN010000004">
    <property type="protein sequence ID" value="CAD8049344.1"/>
    <property type="molecule type" value="Genomic_DNA"/>
</dbReference>
<name>A0A8S1KES6_9CILI</name>
<protein>
    <recommendedName>
        <fullName evidence="16">Amino acid transporter transmembrane domain-containing protein</fullName>
    </recommendedName>
</protein>
<keyword evidence="7" id="KW-0029">Amino-acid transport</keyword>
<dbReference type="GO" id="GO:0015179">
    <property type="term" value="F:L-amino acid transmembrane transporter activity"/>
    <property type="evidence" value="ECO:0007669"/>
    <property type="project" value="TreeGrafter"/>
</dbReference>
<dbReference type="OrthoDB" id="294730at2759"/>
<comment type="similarity">
    <text evidence="14">Belongs to the amino acid/polyamine transporter 2 family. SLC38A9 subfamily.</text>
</comment>
<dbReference type="AlphaFoldDB" id="A0A8S1KES6"/>
<keyword evidence="12" id="KW-0325">Glycoprotein</keyword>
<feature type="transmembrane region" description="Helical" evidence="15">
    <location>
        <begin position="231"/>
        <end position="250"/>
    </location>
</feature>
<evidence type="ECO:0000256" key="8">
    <source>
        <dbReference type="ARBA" id="ARBA00022989"/>
    </source>
</evidence>
<feature type="transmembrane region" description="Helical" evidence="15">
    <location>
        <begin position="59"/>
        <end position="85"/>
    </location>
</feature>
<evidence type="ECO:0000256" key="2">
    <source>
        <dbReference type="ARBA" id="ARBA00004155"/>
    </source>
</evidence>
<evidence type="ECO:0000256" key="13">
    <source>
        <dbReference type="ARBA" id="ARBA00023228"/>
    </source>
</evidence>
<dbReference type="Pfam" id="PF01490">
    <property type="entry name" value="Aa_trans"/>
    <property type="match status" value="1"/>
</dbReference>
<keyword evidence="13" id="KW-0458">Lysosome</keyword>
<keyword evidence="8 15" id="KW-1133">Transmembrane helix</keyword>
<feature type="transmembrane region" description="Helical" evidence="15">
    <location>
        <begin position="305"/>
        <end position="325"/>
    </location>
</feature>
<keyword evidence="11" id="KW-1015">Disulfide bond</keyword>
<evidence type="ECO:0000259" key="16">
    <source>
        <dbReference type="Pfam" id="PF01490"/>
    </source>
</evidence>
<keyword evidence="9" id="KW-0915">Sodium</keyword>
<evidence type="ECO:0000313" key="18">
    <source>
        <dbReference type="Proteomes" id="UP000692954"/>
    </source>
</evidence>
<sequence>MEETTIKYKKSSKSSSVISMLAIQRADKTQSSFQTIVGIVNSMVGSLCLVLPLVFLNYGIISCTVIMIILGFVQYNTCSLLLLHLKIDEIDTEHMIKRILGKTWMQAFRFCSGTLLFIVGIIYFQLINLTLYPIVTYILSYNDIEFANASENLVFNKYSIQLQALIVFLPLSTLLLIKDITTIVKIAHYGVIALFAYGIFIIYIFIVNLSSEDISQKIETISLWNWEFSQPAGQFALAFMIHNAIGQLIKNNQKKENNSRDLAIAYLIAGIIYGIVGIFGSIGILGCDNVNNAQTILNCFKSSDIEIIIIESLFLIHLVTAFPIFNNISKYQILEVIYHKREPPKLVYWGFSIFFMVLCLIIQILNIPVGVVISFDGAVCGFLLVYIVPISLHLKCYQTQNKISLIGDEDDEIDNEVKCVNHKDKNAIPMAVRIGFYTMMMGIGIYNLIVQFYDIFKS</sequence>
<evidence type="ECO:0000256" key="15">
    <source>
        <dbReference type="SAM" id="Phobius"/>
    </source>
</evidence>
<dbReference type="GO" id="GO:0031902">
    <property type="term" value="C:late endosome membrane"/>
    <property type="evidence" value="ECO:0007669"/>
    <property type="project" value="UniProtKB-SubCell"/>
</dbReference>
<keyword evidence="4 15" id="KW-0812">Transmembrane</keyword>
<feature type="transmembrane region" description="Helical" evidence="15">
    <location>
        <begin position="33"/>
        <end position="53"/>
    </location>
</feature>
<feature type="domain" description="Amino acid transporter transmembrane" evidence="16">
    <location>
        <begin position="29"/>
        <end position="401"/>
    </location>
</feature>
<keyword evidence="3" id="KW-0813">Transport</keyword>
<feature type="transmembrane region" description="Helical" evidence="15">
    <location>
        <begin position="371"/>
        <end position="392"/>
    </location>
</feature>
<feature type="transmembrane region" description="Helical" evidence="15">
    <location>
        <begin position="106"/>
        <end position="127"/>
    </location>
</feature>
<feature type="transmembrane region" description="Helical" evidence="15">
    <location>
        <begin position="262"/>
        <end position="285"/>
    </location>
</feature>
<dbReference type="Proteomes" id="UP000692954">
    <property type="component" value="Unassembled WGS sequence"/>
</dbReference>
<feature type="transmembrane region" description="Helical" evidence="15">
    <location>
        <begin position="189"/>
        <end position="211"/>
    </location>
</feature>
<evidence type="ECO:0000256" key="1">
    <source>
        <dbReference type="ARBA" id="ARBA00004107"/>
    </source>
</evidence>
<feature type="transmembrane region" description="Helical" evidence="15">
    <location>
        <begin position="158"/>
        <end position="177"/>
    </location>
</feature>
<feature type="transmembrane region" description="Helical" evidence="15">
    <location>
        <begin position="434"/>
        <end position="453"/>
    </location>
</feature>
<evidence type="ECO:0000256" key="14">
    <source>
        <dbReference type="ARBA" id="ARBA00038442"/>
    </source>
</evidence>
<comment type="subcellular location">
    <subcellularLocation>
        <location evidence="1">Late endosome membrane</location>
        <topology evidence="1">Multi-pass membrane protein</topology>
    </subcellularLocation>
    <subcellularLocation>
        <location evidence="2">Lysosome membrane</location>
        <topology evidence="2">Multi-pass membrane protein</topology>
    </subcellularLocation>
</comment>
<dbReference type="PANTHER" id="PTHR22950:SF244">
    <property type="entry name" value="NEUTRAL AMINO ACID TRANSPORTER 9"/>
    <property type="match status" value="1"/>
</dbReference>
<evidence type="ECO:0000256" key="12">
    <source>
        <dbReference type="ARBA" id="ARBA00023180"/>
    </source>
</evidence>
<accession>A0A8S1KES6</accession>
<evidence type="ECO:0000256" key="7">
    <source>
        <dbReference type="ARBA" id="ARBA00022970"/>
    </source>
</evidence>
<keyword evidence="5" id="KW-0479">Metal-binding</keyword>
<dbReference type="InterPro" id="IPR013057">
    <property type="entry name" value="AA_transpt_TM"/>
</dbReference>
<evidence type="ECO:0000256" key="3">
    <source>
        <dbReference type="ARBA" id="ARBA00022448"/>
    </source>
</evidence>
<organism evidence="17 18">
    <name type="scientific">Paramecium sonneborni</name>
    <dbReference type="NCBI Taxonomy" id="65129"/>
    <lineage>
        <taxon>Eukaryota</taxon>
        <taxon>Sar</taxon>
        <taxon>Alveolata</taxon>
        <taxon>Ciliophora</taxon>
        <taxon>Intramacronucleata</taxon>
        <taxon>Oligohymenophorea</taxon>
        <taxon>Peniculida</taxon>
        <taxon>Parameciidae</taxon>
        <taxon>Paramecium</taxon>
    </lineage>
</organism>